<dbReference type="EMBL" id="PPSL01000002">
    <property type="protein sequence ID" value="PQJ11629.1"/>
    <property type="molecule type" value="Genomic_DNA"/>
</dbReference>
<keyword evidence="2" id="KW-1185">Reference proteome</keyword>
<evidence type="ECO:0000313" key="1">
    <source>
        <dbReference type="EMBL" id="PQJ11629.1"/>
    </source>
</evidence>
<organism evidence="1 2">
    <name type="scientific">Flavipsychrobacter stenotrophus</name>
    <dbReference type="NCBI Taxonomy" id="2077091"/>
    <lineage>
        <taxon>Bacteria</taxon>
        <taxon>Pseudomonadati</taxon>
        <taxon>Bacteroidota</taxon>
        <taxon>Chitinophagia</taxon>
        <taxon>Chitinophagales</taxon>
        <taxon>Chitinophagaceae</taxon>
        <taxon>Flavipsychrobacter</taxon>
    </lineage>
</organism>
<evidence type="ECO:0000313" key="2">
    <source>
        <dbReference type="Proteomes" id="UP000239872"/>
    </source>
</evidence>
<gene>
    <name evidence="1" type="ORF">CJD36_007485</name>
</gene>
<name>A0A2S7SXH3_9BACT</name>
<dbReference type="AlphaFoldDB" id="A0A2S7SXH3"/>
<proteinExistence type="predicted"/>
<reference evidence="1 2" key="1">
    <citation type="submission" date="2018-01" db="EMBL/GenBank/DDBJ databases">
        <title>A novel member of the phylum Bacteroidetes isolated from glacier ice.</title>
        <authorList>
            <person name="Liu Q."/>
            <person name="Xin Y.-H."/>
        </authorList>
    </citation>
    <scope>NUCLEOTIDE SEQUENCE [LARGE SCALE GENOMIC DNA]</scope>
    <source>
        <strain evidence="1 2">RB1R16</strain>
    </source>
</reference>
<sequence>MEVLRKYIDVDTWFLDFSETYRAWMDEDDTEIYNINAPINTSMMAAIAQANTELAAEGLMLFYWFNKDVTELDEEWEWKTDPIDNNPLTDLGPEYYDKSRLVCEKHFLVFPHNDA</sequence>
<dbReference type="Proteomes" id="UP000239872">
    <property type="component" value="Unassembled WGS sequence"/>
</dbReference>
<accession>A0A2S7SXH3</accession>
<comment type="caution">
    <text evidence="1">The sequence shown here is derived from an EMBL/GenBank/DDBJ whole genome shotgun (WGS) entry which is preliminary data.</text>
</comment>
<protein>
    <submittedName>
        <fullName evidence="1">Uncharacterized protein</fullName>
    </submittedName>
</protein>